<comment type="caution">
    <text evidence="3">The sequence shown here is derived from an EMBL/GenBank/DDBJ whole genome shotgun (WGS) entry which is preliminary data.</text>
</comment>
<reference evidence="3 4" key="1">
    <citation type="journal article" date="2011" name="PLoS Pathog.">
        <title>Endophytic Life Strategies Decoded by Genome and Transcriptome Analyses of the Mutualistic Root Symbiont Piriformospora indica.</title>
        <authorList>
            <person name="Zuccaro A."/>
            <person name="Lahrmann U."/>
            <person name="Guldener U."/>
            <person name="Langen G."/>
            <person name="Pfiffi S."/>
            <person name="Biedenkopf D."/>
            <person name="Wong P."/>
            <person name="Samans B."/>
            <person name="Grimm C."/>
            <person name="Basiewicz M."/>
            <person name="Murat C."/>
            <person name="Martin F."/>
            <person name="Kogel K.H."/>
        </authorList>
    </citation>
    <scope>NUCLEOTIDE SEQUENCE [LARGE SCALE GENOMIC DNA]</scope>
    <source>
        <strain evidence="3 4">DSM 11827</strain>
    </source>
</reference>
<feature type="region of interest" description="Disordered" evidence="1">
    <location>
        <begin position="264"/>
        <end position="404"/>
    </location>
</feature>
<gene>
    <name evidence="3" type="ORF">PIIN_07325</name>
</gene>
<keyword evidence="2" id="KW-0472">Membrane</keyword>
<dbReference type="GO" id="GO:0035838">
    <property type="term" value="C:growing cell tip"/>
    <property type="evidence" value="ECO:0007669"/>
    <property type="project" value="TreeGrafter"/>
</dbReference>
<evidence type="ECO:0000256" key="2">
    <source>
        <dbReference type="SAM" id="Phobius"/>
    </source>
</evidence>
<keyword evidence="2" id="KW-0812">Transmembrane</keyword>
<feature type="compositionally biased region" description="Polar residues" evidence="1">
    <location>
        <begin position="423"/>
        <end position="448"/>
    </location>
</feature>
<organism evidence="3 4">
    <name type="scientific">Serendipita indica (strain DSM 11827)</name>
    <name type="common">Root endophyte fungus</name>
    <name type="synonym">Piriformospora indica</name>
    <dbReference type="NCBI Taxonomy" id="1109443"/>
    <lineage>
        <taxon>Eukaryota</taxon>
        <taxon>Fungi</taxon>
        <taxon>Dikarya</taxon>
        <taxon>Basidiomycota</taxon>
        <taxon>Agaricomycotina</taxon>
        <taxon>Agaricomycetes</taxon>
        <taxon>Sebacinales</taxon>
        <taxon>Serendipitaceae</taxon>
        <taxon>Serendipita</taxon>
    </lineage>
</organism>
<feature type="compositionally biased region" description="Polar residues" evidence="1">
    <location>
        <begin position="302"/>
        <end position="322"/>
    </location>
</feature>
<feature type="region of interest" description="Disordered" evidence="1">
    <location>
        <begin position="423"/>
        <end position="618"/>
    </location>
</feature>
<dbReference type="Proteomes" id="UP000007148">
    <property type="component" value="Unassembled WGS sequence"/>
</dbReference>
<evidence type="ECO:0000313" key="4">
    <source>
        <dbReference type="Proteomes" id="UP000007148"/>
    </source>
</evidence>
<accession>G4TPY1</accession>
<dbReference type="InterPro" id="IPR051380">
    <property type="entry name" value="pH-response_reg_palI/RIM9"/>
</dbReference>
<sequence>MVFRPATPGFAVTLAATICLALASFSVPLLKSFYFLSATIDHEGVQGTATFGVLGYCLQTGSSTACSNATVGWEFDPNALLGLNLPLNIEIPNVVVKWLTYVLVLHIVGLGLAAVSALFGLLAHIREMAMTCFSSCIAGLAASVTLLAFIFDLIFFFIIRARIRAVGGAANIGNALWLTLAAWVMLFLAGFFFGIGRCCFASRPRGPKGQSKKWYNGGGFGQSGPMETGGISHSEAMRLEAIKAENDRKARQAEVGLPAFPTNAEARPLKQKSGDAQYYVEEDSEDEGAVSAPHKPPYQPVGMSSGSPQRRGSVSTTYTSNHAGRGVQQVQPQYGGGYMQGPPGTRSIDAYNNNASQAPAFPSGPNQPYRQGSQHSAMGYTGGYNPHASSSSPPPMPVAQVSQQYLTPGGAAVGEVYGHGARQTSYHSAVSHQTGQPSSFSQYDQNQGYDAGYTQQNQGYGNAYQQPSQAYSEPYARTQSPPQQQQGGYHDPYSQPQTNPFYPPQPSQHSPIGHVAPPWNQPGNTLVNSGDVPLGMNVPPTTPTPAIPTPAPMPLNTYGGGPVRQASSGSGMGMSGMPGALPSGAAPPVPPKQGGGMIPSDAPPGYDAGAQQYPYEKR</sequence>
<name>G4TPY1_SERID</name>
<dbReference type="AlphaFoldDB" id="G4TPY1"/>
<feature type="compositionally biased region" description="Low complexity" evidence="1">
    <location>
        <begin position="451"/>
        <end position="466"/>
    </location>
</feature>
<dbReference type="eggNOG" id="ENOG502RZSZ">
    <property type="taxonomic scope" value="Eukaryota"/>
</dbReference>
<dbReference type="OMA" id="HCREFST"/>
<dbReference type="EMBL" id="CAFZ01000220">
    <property type="protein sequence ID" value="CCA73370.1"/>
    <property type="molecule type" value="Genomic_DNA"/>
</dbReference>
<proteinExistence type="predicted"/>
<dbReference type="InterPro" id="IPR009571">
    <property type="entry name" value="SUR7/Rim9-like_fungi"/>
</dbReference>
<feature type="compositionally biased region" description="Pro residues" evidence="1">
    <location>
        <begin position="540"/>
        <end position="553"/>
    </location>
</feature>
<keyword evidence="2" id="KW-1133">Transmembrane helix</keyword>
<dbReference type="PANTHER" id="PTHR28013:SF4">
    <property type="entry name" value="MARVEL DOMAIN-CONTAINING PROTEIN"/>
    <property type="match status" value="1"/>
</dbReference>
<dbReference type="Pfam" id="PF06687">
    <property type="entry name" value="SUR7"/>
    <property type="match status" value="1"/>
</dbReference>
<dbReference type="HOGENOM" id="CLU_032840_0_0_1"/>
<feature type="transmembrane region" description="Helical" evidence="2">
    <location>
        <begin position="98"/>
        <end position="125"/>
    </location>
</feature>
<keyword evidence="4" id="KW-1185">Reference proteome</keyword>
<feature type="compositionally biased region" description="Polar residues" evidence="1">
    <location>
        <begin position="364"/>
        <end position="376"/>
    </location>
</feature>
<evidence type="ECO:0000313" key="3">
    <source>
        <dbReference type="EMBL" id="CCA73370.1"/>
    </source>
</evidence>
<feature type="transmembrane region" description="Helical" evidence="2">
    <location>
        <begin position="137"/>
        <end position="163"/>
    </location>
</feature>
<dbReference type="InParanoid" id="G4TPY1"/>
<protein>
    <recommendedName>
        <fullName evidence="5">Pali-domain-containing protein</fullName>
    </recommendedName>
</protein>
<dbReference type="GO" id="GO:0005886">
    <property type="term" value="C:plasma membrane"/>
    <property type="evidence" value="ECO:0007669"/>
    <property type="project" value="InterPro"/>
</dbReference>
<evidence type="ECO:0000256" key="1">
    <source>
        <dbReference type="SAM" id="MobiDB-lite"/>
    </source>
</evidence>
<dbReference type="STRING" id="1109443.G4TPY1"/>
<feature type="transmembrane region" description="Helical" evidence="2">
    <location>
        <begin position="175"/>
        <end position="195"/>
    </location>
</feature>
<dbReference type="OrthoDB" id="3365245at2759"/>
<dbReference type="PANTHER" id="PTHR28013">
    <property type="entry name" value="PROTEIN DCV1-RELATED"/>
    <property type="match status" value="1"/>
</dbReference>
<dbReference type="GO" id="GO:0032153">
    <property type="term" value="C:cell division site"/>
    <property type="evidence" value="ECO:0007669"/>
    <property type="project" value="TreeGrafter"/>
</dbReference>
<evidence type="ECO:0008006" key="5">
    <source>
        <dbReference type="Google" id="ProtNLM"/>
    </source>
</evidence>
<feature type="compositionally biased region" description="Polar residues" evidence="1">
    <location>
        <begin position="467"/>
        <end position="487"/>
    </location>
</feature>